<feature type="domain" description="Peptidase M14" evidence="10">
    <location>
        <begin position="110"/>
        <end position="415"/>
    </location>
</feature>
<dbReference type="EC" id="3.4.17.-" evidence="11"/>
<dbReference type="InterPro" id="IPR000834">
    <property type="entry name" value="Peptidase_M14"/>
</dbReference>
<dbReference type="PROSITE" id="PS00132">
    <property type="entry name" value="CARBOXYPEPT_ZN_1"/>
    <property type="match status" value="1"/>
</dbReference>
<evidence type="ECO:0000256" key="2">
    <source>
        <dbReference type="ARBA" id="ARBA00005988"/>
    </source>
</evidence>
<sequence length="430" mass="46379">MHRRRLFFTTLPLVPLLVASTLAGAASADTAAEAAPRQYEVDGPGTPQERTEVAGTGAAIDEARDGSVVITAAPGQAAAVEDLGYEVTPLPGPGAPGGVGTRDFPPADSRYHNYDELTDVVDQVVADHPDIALKTSAGTSYQGRDLIAVKLSANVGTDEDEPEVLFTHSQHAREHLTVEMAVYLLETLTDAYGSDARITELLDGREIWVLPNVNPDGSEYDIATGSYRSWRKNRQPNPGSSAIGTDLNRNWAYNWGCCGGSSGSPSSITYRGSAGESATEVDRVADFVRGRVVGGEQQITAAIDFHTYSELILWPYGYTYGDVAPGMTQDDYDAHAELGRLMADGNGYTPQQSSDLYITDGSINDWLWADQGIFSYTYEMYPGSAGGGGFYPPDEVIERETARNHDAVLDLIDYADCPYRIIGEEAQYCS</sequence>
<evidence type="ECO:0000259" key="10">
    <source>
        <dbReference type="PROSITE" id="PS52035"/>
    </source>
</evidence>
<keyword evidence="5 11" id="KW-0378">Hydrolase</keyword>
<comment type="similarity">
    <text evidence="2 8">Belongs to the peptidase M14 family.</text>
</comment>
<evidence type="ECO:0000313" key="11">
    <source>
        <dbReference type="EMBL" id="MFC4560876.1"/>
    </source>
</evidence>
<dbReference type="PANTHER" id="PTHR11705:SF143">
    <property type="entry name" value="SLL0236 PROTEIN"/>
    <property type="match status" value="1"/>
</dbReference>
<accession>A0ABV9DQ30</accession>
<name>A0ABV9DQ30_9ACTN</name>
<feature type="chain" id="PRO_5045102295" evidence="9">
    <location>
        <begin position="26"/>
        <end position="430"/>
    </location>
</feature>
<dbReference type="PROSITE" id="PS52035">
    <property type="entry name" value="PEPTIDASE_M14"/>
    <property type="match status" value="1"/>
</dbReference>
<dbReference type="PRINTS" id="PR00765">
    <property type="entry name" value="CRBOXYPTASEA"/>
</dbReference>
<dbReference type="SMART" id="SM00631">
    <property type="entry name" value="Zn_pept"/>
    <property type="match status" value="1"/>
</dbReference>
<dbReference type="InterPro" id="IPR057247">
    <property type="entry name" value="CARBOXYPEPT_ZN_2"/>
</dbReference>
<dbReference type="EMBL" id="JBHSFQ010000002">
    <property type="protein sequence ID" value="MFC4560876.1"/>
    <property type="molecule type" value="Genomic_DNA"/>
</dbReference>
<keyword evidence="6" id="KW-0862">Zinc</keyword>
<dbReference type="SUPFAM" id="SSF53187">
    <property type="entry name" value="Zn-dependent exopeptidases"/>
    <property type="match status" value="1"/>
</dbReference>
<keyword evidence="7" id="KW-0482">Metalloprotease</keyword>
<dbReference type="CDD" id="cd03859">
    <property type="entry name" value="M14_CPT"/>
    <property type="match status" value="1"/>
</dbReference>
<feature type="active site" description="Proton donor/acceptor" evidence="8">
    <location>
        <position position="379"/>
    </location>
</feature>
<evidence type="ECO:0000256" key="6">
    <source>
        <dbReference type="ARBA" id="ARBA00022833"/>
    </source>
</evidence>
<organism evidence="11 12">
    <name type="scientific">Nocardiopsis mangrovi</name>
    <dbReference type="NCBI Taxonomy" id="1179818"/>
    <lineage>
        <taxon>Bacteria</taxon>
        <taxon>Bacillati</taxon>
        <taxon>Actinomycetota</taxon>
        <taxon>Actinomycetes</taxon>
        <taxon>Streptosporangiales</taxon>
        <taxon>Nocardiopsidaceae</taxon>
        <taxon>Nocardiopsis</taxon>
    </lineage>
</organism>
<reference evidence="12" key="1">
    <citation type="journal article" date="2019" name="Int. J. Syst. Evol. Microbiol.">
        <title>The Global Catalogue of Microorganisms (GCM) 10K type strain sequencing project: providing services to taxonomists for standard genome sequencing and annotation.</title>
        <authorList>
            <consortium name="The Broad Institute Genomics Platform"/>
            <consortium name="The Broad Institute Genome Sequencing Center for Infectious Disease"/>
            <person name="Wu L."/>
            <person name="Ma J."/>
        </authorList>
    </citation>
    <scope>NUCLEOTIDE SEQUENCE [LARGE SCALE GENOMIC DNA]</scope>
    <source>
        <strain evidence="12">XZYJ18</strain>
    </source>
</reference>
<evidence type="ECO:0000256" key="9">
    <source>
        <dbReference type="SAM" id="SignalP"/>
    </source>
</evidence>
<keyword evidence="11" id="KW-0121">Carboxypeptidase</keyword>
<dbReference type="InterPro" id="IPR057246">
    <property type="entry name" value="CARBOXYPEPT_ZN_1"/>
</dbReference>
<keyword evidence="3" id="KW-0645">Protease</keyword>
<feature type="signal peptide" evidence="9">
    <location>
        <begin position="1"/>
        <end position="25"/>
    </location>
</feature>
<keyword evidence="9" id="KW-0732">Signal</keyword>
<dbReference type="Proteomes" id="UP001595923">
    <property type="component" value="Unassembled WGS sequence"/>
</dbReference>
<evidence type="ECO:0000256" key="8">
    <source>
        <dbReference type="PROSITE-ProRule" id="PRU01379"/>
    </source>
</evidence>
<evidence type="ECO:0000256" key="7">
    <source>
        <dbReference type="ARBA" id="ARBA00023049"/>
    </source>
</evidence>
<evidence type="ECO:0000313" key="12">
    <source>
        <dbReference type="Proteomes" id="UP001595923"/>
    </source>
</evidence>
<evidence type="ECO:0000256" key="4">
    <source>
        <dbReference type="ARBA" id="ARBA00022723"/>
    </source>
</evidence>
<proteinExistence type="inferred from homology"/>
<dbReference type="Pfam" id="PF00246">
    <property type="entry name" value="Peptidase_M14"/>
    <property type="match status" value="1"/>
</dbReference>
<evidence type="ECO:0000256" key="3">
    <source>
        <dbReference type="ARBA" id="ARBA00022670"/>
    </source>
</evidence>
<dbReference type="InterPro" id="IPR033810">
    <property type="entry name" value="Carboxypeptidase_T"/>
</dbReference>
<keyword evidence="12" id="KW-1185">Reference proteome</keyword>
<dbReference type="RefSeq" id="WP_378571392.1">
    <property type="nucleotide sequence ID" value="NZ_JBHSFQ010000002.1"/>
</dbReference>
<dbReference type="GO" id="GO:0004180">
    <property type="term" value="F:carboxypeptidase activity"/>
    <property type="evidence" value="ECO:0007669"/>
    <property type="project" value="UniProtKB-KW"/>
</dbReference>
<comment type="cofactor">
    <cofactor evidence="1">
        <name>Zn(2+)</name>
        <dbReference type="ChEBI" id="CHEBI:29105"/>
    </cofactor>
</comment>
<evidence type="ECO:0000256" key="1">
    <source>
        <dbReference type="ARBA" id="ARBA00001947"/>
    </source>
</evidence>
<evidence type="ECO:0000256" key="5">
    <source>
        <dbReference type="ARBA" id="ARBA00022801"/>
    </source>
</evidence>
<protein>
    <submittedName>
        <fullName evidence="11">M14 family metallopeptidase</fullName>
        <ecNumber evidence="11">3.4.17.-</ecNumber>
    </submittedName>
</protein>
<dbReference type="Gene3D" id="3.40.630.10">
    <property type="entry name" value="Zn peptidases"/>
    <property type="match status" value="1"/>
</dbReference>
<dbReference type="PANTHER" id="PTHR11705">
    <property type="entry name" value="PROTEASE FAMILY M14 CARBOXYPEPTIDASE A,B"/>
    <property type="match status" value="1"/>
</dbReference>
<dbReference type="PROSITE" id="PS00133">
    <property type="entry name" value="CARBOXYPEPT_ZN_2"/>
    <property type="match status" value="1"/>
</dbReference>
<comment type="caution">
    <text evidence="11">The sequence shown here is derived from an EMBL/GenBank/DDBJ whole genome shotgun (WGS) entry which is preliminary data.</text>
</comment>
<gene>
    <name evidence="11" type="ORF">ACFO4E_03280</name>
</gene>
<keyword evidence="4" id="KW-0479">Metal-binding</keyword>